<dbReference type="AlphaFoldDB" id="A0A1X7LBZ8"/>
<dbReference type="Gene3D" id="2.30.180.10">
    <property type="entry name" value="FAS1 domain"/>
    <property type="match status" value="1"/>
</dbReference>
<reference evidence="2 3" key="1">
    <citation type="submission" date="2017-04" db="EMBL/GenBank/DDBJ databases">
        <authorList>
            <person name="Afonso C.L."/>
            <person name="Miller P.J."/>
            <person name="Scott M.A."/>
            <person name="Spackman E."/>
            <person name="Goraichik I."/>
            <person name="Dimitrov K.M."/>
            <person name="Suarez D.L."/>
            <person name="Swayne D.E."/>
        </authorList>
    </citation>
    <scope>NUCLEOTIDE SEQUENCE [LARGE SCALE GENOMIC DNA]</scope>
    <source>
        <strain evidence="2 3">DSM 22418</strain>
    </source>
</reference>
<name>A0A1X7LBZ8_9SPHI</name>
<accession>A0A1X7LBZ8</accession>
<gene>
    <name evidence="2" type="ORF">SAMN05660862_3799</name>
</gene>
<feature type="chain" id="PRO_5010855606" description="Fasciclin domain-containing protein" evidence="1">
    <location>
        <begin position="22"/>
        <end position="225"/>
    </location>
</feature>
<dbReference type="Proteomes" id="UP000192980">
    <property type="component" value="Unassembled WGS sequence"/>
</dbReference>
<evidence type="ECO:0000313" key="2">
    <source>
        <dbReference type="EMBL" id="SMG51077.1"/>
    </source>
</evidence>
<protein>
    <recommendedName>
        <fullName evidence="4">Fasciclin domain-containing protein</fullName>
    </recommendedName>
</protein>
<dbReference type="InterPro" id="IPR036378">
    <property type="entry name" value="FAS1_dom_sf"/>
</dbReference>
<keyword evidence="3" id="KW-1185">Reference proteome</keyword>
<keyword evidence="1" id="KW-0732">Signal</keyword>
<proteinExistence type="predicted"/>
<dbReference type="STRING" id="561061.SAMN05660862_3799"/>
<evidence type="ECO:0000256" key="1">
    <source>
        <dbReference type="SAM" id="SignalP"/>
    </source>
</evidence>
<dbReference type="EMBL" id="FXAU01000009">
    <property type="protein sequence ID" value="SMG51077.1"/>
    <property type="molecule type" value="Genomic_DNA"/>
</dbReference>
<sequence>MNMRYIYVLLCSIGLLCCAVSCEKGDDFYYNYQKEQQTYNGVIFDYIMNQKGTYDSLAIVLERLPDLKEKLKQTEQKVTFFAVNNRSFSLAINNLNMARKQNGLTPMYLEDIKLDVLDSLVYRYVFDEEYPIAAFESYLDGQSIISSKFDYEMHALYQVLTSSGLVGGGQQQLMFSDVNKSIYQRYWNSTTTESVDLKTKNGVVHTLTPRHEFGFGKFTTYLSKF</sequence>
<evidence type="ECO:0008006" key="4">
    <source>
        <dbReference type="Google" id="ProtNLM"/>
    </source>
</evidence>
<organism evidence="2 3">
    <name type="scientific">Sphingobacterium psychroaquaticum</name>
    <dbReference type="NCBI Taxonomy" id="561061"/>
    <lineage>
        <taxon>Bacteria</taxon>
        <taxon>Pseudomonadati</taxon>
        <taxon>Bacteroidota</taxon>
        <taxon>Sphingobacteriia</taxon>
        <taxon>Sphingobacteriales</taxon>
        <taxon>Sphingobacteriaceae</taxon>
        <taxon>Sphingobacterium</taxon>
    </lineage>
</organism>
<evidence type="ECO:0000313" key="3">
    <source>
        <dbReference type="Proteomes" id="UP000192980"/>
    </source>
</evidence>
<feature type="signal peptide" evidence="1">
    <location>
        <begin position="1"/>
        <end position="21"/>
    </location>
</feature>